<dbReference type="Gene3D" id="2.130.10.10">
    <property type="entry name" value="YVTN repeat-like/Quinoprotein amine dehydrogenase"/>
    <property type="match status" value="1"/>
</dbReference>
<comment type="caution">
    <text evidence="1">The sequence shown here is derived from an EMBL/GenBank/DDBJ whole genome shotgun (WGS) entry which is preliminary data.</text>
</comment>
<evidence type="ECO:0000313" key="2">
    <source>
        <dbReference type="Proteomes" id="UP000076154"/>
    </source>
</evidence>
<accession>A0A369JGA2</accession>
<evidence type="ECO:0008006" key="3">
    <source>
        <dbReference type="Google" id="ProtNLM"/>
    </source>
</evidence>
<dbReference type="OrthoDB" id="3238562at2759"/>
<dbReference type="InterPro" id="IPR036322">
    <property type="entry name" value="WD40_repeat_dom_sf"/>
</dbReference>
<dbReference type="InterPro" id="IPR015943">
    <property type="entry name" value="WD40/YVTN_repeat-like_dom_sf"/>
</dbReference>
<name>A0A369JGA2_HYPMA</name>
<sequence>MAKLPTLKDCYDVPAYQGRIMNVIRLSPDGHYIASGDEEGMLVILKLPDLGIVRKFKAYDAIKCLAWHPNIPGALVAGAVNGDVVIIKADDVIMALLTLCWANQACPRPPETIFVLTMYQDAFISSPLV</sequence>
<dbReference type="AlphaFoldDB" id="A0A369JGA2"/>
<dbReference type="Proteomes" id="UP000076154">
    <property type="component" value="Unassembled WGS sequence"/>
</dbReference>
<evidence type="ECO:0000313" key="1">
    <source>
        <dbReference type="EMBL" id="RDB18733.1"/>
    </source>
</evidence>
<reference evidence="1" key="1">
    <citation type="submission" date="2018-04" db="EMBL/GenBank/DDBJ databases">
        <title>Whole genome sequencing of Hypsizygus marmoreus.</title>
        <authorList>
            <person name="Choi I.-G."/>
            <person name="Min B."/>
            <person name="Kim J.-G."/>
            <person name="Kim S."/>
            <person name="Oh Y.-L."/>
            <person name="Kong W.-S."/>
            <person name="Park H."/>
            <person name="Jeong J."/>
            <person name="Song E.-S."/>
        </authorList>
    </citation>
    <scope>NUCLEOTIDE SEQUENCE [LARGE SCALE GENOMIC DNA]</scope>
    <source>
        <strain evidence="1">51987-8</strain>
    </source>
</reference>
<dbReference type="SUPFAM" id="SSF50978">
    <property type="entry name" value="WD40 repeat-like"/>
    <property type="match status" value="1"/>
</dbReference>
<proteinExistence type="predicted"/>
<gene>
    <name evidence="1" type="ORF">Hypma_014668</name>
</gene>
<organism evidence="1 2">
    <name type="scientific">Hypsizygus marmoreus</name>
    <name type="common">White beech mushroom</name>
    <name type="synonym">Agaricus marmoreus</name>
    <dbReference type="NCBI Taxonomy" id="39966"/>
    <lineage>
        <taxon>Eukaryota</taxon>
        <taxon>Fungi</taxon>
        <taxon>Dikarya</taxon>
        <taxon>Basidiomycota</taxon>
        <taxon>Agaricomycotina</taxon>
        <taxon>Agaricomycetes</taxon>
        <taxon>Agaricomycetidae</taxon>
        <taxon>Agaricales</taxon>
        <taxon>Tricholomatineae</taxon>
        <taxon>Lyophyllaceae</taxon>
        <taxon>Hypsizygus</taxon>
    </lineage>
</organism>
<protein>
    <recommendedName>
        <fullName evidence="3">Anaphase-promoting complex subunit 4 WD40 domain-containing protein</fullName>
    </recommendedName>
</protein>
<dbReference type="EMBL" id="LUEZ02000090">
    <property type="protein sequence ID" value="RDB18733.1"/>
    <property type="molecule type" value="Genomic_DNA"/>
</dbReference>
<dbReference type="InParanoid" id="A0A369JGA2"/>
<keyword evidence="2" id="KW-1185">Reference proteome</keyword>